<organism evidence="2 3">
    <name type="scientific">Herpetosiphon geysericola</name>
    <dbReference type="NCBI Taxonomy" id="70996"/>
    <lineage>
        <taxon>Bacteria</taxon>
        <taxon>Bacillati</taxon>
        <taxon>Chloroflexota</taxon>
        <taxon>Chloroflexia</taxon>
        <taxon>Herpetosiphonales</taxon>
        <taxon>Herpetosiphonaceae</taxon>
        <taxon>Herpetosiphon</taxon>
    </lineage>
</organism>
<reference evidence="2 3" key="1">
    <citation type="submission" date="2015-07" db="EMBL/GenBank/DDBJ databases">
        <title>Whole genome sequence of Herpetosiphon geysericola DSM 7119.</title>
        <authorList>
            <person name="Hemp J."/>
            <person name="Ward L.M."/>
            <person name="Pace L.A."/>
            <person name="Fischer W.W."/>
        </authorList>
    </citation>
    <scope>NUCLEOTIDE SEQUENCE [LARGE SCALE GENOMIC DNA]</scope>
    <source>
        <strain evidence="2 3">DSM 7119</strain>
    </source>
</reference>
<dbReference type="Pfam" id="PF00903">
    <property type="entry name" value="Glyoxalase"/>
    <property type="match status" value="1"/>
</dbReference>
<evidence type="ECO:0000313" key="3">
    <source>
        <dbReference type="Proteomes" id="UP000050277"/>
    </source>
</evidence>
<dbReference type="InterPro" id="IPR037523">
    <property type="entry name" value="VOC_core"/>
</dbReference>
<dbReference type="RefSeq" id="WP_054532509.1">
    <property type="nucleotide sequence ID" value="NZ_LGKP01000003.1"/>
</dbReference>
<sequence>MNDQASWTDGAISAITLFVPDVVMQSTTQFYQQTFGLPMVFSDENSMVFQFGSTFINLLTESAAVELLAPMAVPKADARALYTITVANTDQVYAELRERGVEFINGPIDRSWGVRTASFADPAGHLWELAQQI</sequence>
<feature type="domain" description="VOC" evidence="1">
    <location>
        <begin position="11"/>
        <end position="132"/>
    </location>
</feature>
<comment type="caution">
    <text evidence="2">The sequence shown here is derived from an EMBL/GenBank/DDBJ whole genome shotgun (WGS) entry which is preliminary data.</text>
</comment>
<dbReference type="PANTHER" id="PTHR36503:SF3">
    <property type="entry name" value="BLR0126 PROTEIN"/>
    <property type="match status" value="1"/>
</dbReference>
<dbReference type="Proteomes" id="UP000050277">
    <property type="component" value="Unassembled WGS sequence"/>
</dbReference>
<dbReference type="EMBL" id="LGKP01000003">
    <property type="protein sequence ID" value="KPL91921.1"/>
    <property type="molecule type" value="Genomic_DNA"/>
</dbReference>
<dbReference type="PANTHER" id="PTHR36503">
    <property type="entry name" value="BLR2520 PROTEIN"/>
    <property type="match status" value="1"/>
</dbReference>
<name>A0A0P6Y2H2_9CHLR</name>
<evidence type="ECO:0000259" key="1">
    <source>
        <dbReference type="PROSITE" id="PS51819"/>
    </source>
</evidence>
<dbReference type="PROSITE" id="PS51819">
    <property type="entry name" value="VOC"/>
    <property type="match status" value="1"/>
</dbReference>
<dbReference type="InterPro" id="IPR004360">
    <property type="entry name" value="Glyas_Fos-R_dOase_dom"/>
</dbReference>
<dbReference type="Gene3D" id="3.10.180.10">
    <property type="entry name" value="2,3-Dihydroxybiphenyl 1,2-Dioxygenase, domain 1"/>
    <property type="match status" value="1"/>
</dbReference>
<dbReference type="AlphaFoldDB" id="A0A0P6Y2H2"/>
<dbReference type="STRING" id="70996.SE18_00780"/>
<dbReference type="SUPFAM" id="SSF54593">
    <property type="entry name" value="Glyoxalase/Bleomycin resistance protein/Dihydroxybiphenyl dioxygenase"/>
    <property type="match status" value="1"/>
</dbReference>
<dbReference type="OrthoDB" id="9796521at2"/>
<proteinExistence type="predicted"/>
<dbReference type="InterPro" id="IPR029068">
    <property type="entry name" value="Glyas_Bleomycin-R_OHBP_Dase"/>
</dbReference>
<protein>
    <recommendedName>
        <fullName evidence="1">VOC domain-containing protein</fullName>
    </recommendedName>
</protein>
<dbReference type="PATRIC" id="fig|70996.4.peg.1427"/>
<keyword evidence="3" id="KW-1185">Reference proteome</keyword>
<evidence type="ECO:0000313" key="2">
    <source>
        <dbReference type="EMBL" id="KPL91921.1"/>
    </source>
</evidence>
<accession>A0A0P6Y2H2</accession>
<gene>
    <name evidence="2" type="ORF">SE18_00780</name>
</gene>